<keyword evidence="2" id="KW-1185">Reference proteome</keyword>
<gene>
    <name evidence="1" type="ORF">E3U43_017576</name>
</gene>
<name>A0ACD3QZR6_LARCR</name>
<dbReference type="Proteomes" id="UP000793456">
    <property type="component" value="Chromosome XII"/>
</dbReference>
<proteinExistence type="predicted"/>
<protein>
    <submittedName>
        <fullName evidence="1">Uncharacterized protein</fullName>
    </submittedName>
</protein>
<sequence>MSACQAQKERSAGPITDVPALEALLREVTDTEKDLLQIVTLKDSITASSTVEAQASLCQQVSKLQNHKRALDSSIRENLALLSEDSNQRAQQVEEEVSCVQTALKDLAENVGKLCEDTEVLPDISQLKQQWHTIQDCETRLTELAARVHDLQKTGESSATRETLPAGVIWTVDAVAKDVDSLRSISLRKKQDCAANTANMVRQIVSQLQTWSQTVQTETSSPSQAALNEGVWRQQTLREVLSEGDFLLNCLGTKETKKLEETASDALNGSSSALESFI</sequence>
<evidence type="ECO:0000313" key="1">
    <source>
        <dbReference type="EMBL" id="TMS12618.1"/>
    </source>
</evidence>
<accession>A0ACD3QZR6</accession>
<comment type="caution">
    <text evidence="1">The sequence shown here is derived from an EMBL/GenBank/DDBJ whole genome shotgun (WGS) entry which is preliminary data.</text>
</comment>
<reference evidence="1" key="1">
    <citation type="submission" date="2018-11" db="EMBL/GenBank/DDBJ databases">
        <title>The sequence and de novo assembly of Larimichthys crocea genome using PacBio and Hi-C technologies.</title>
        <authorList>
            <person name="Xu P."/>
            <person name="Chen B."/>
            <person name="Zhou Z."/>
            <person name="Ke Q."/>
            <person name="Wu Y."/>
            <person name="Bai H."/>
            <person name="Pu F."/>
        </authorList>
    </citation>
    <scope>NUCLEOTIDE SEQUENCE</scope>
    <source>
        <tissue evidence="1">Muscle</tissue>
    </source>
</reference>
<evidence type="ECO:0000313" key="2">
    <source>
        <dbReference type="Proteomes" id="UP000793456"/>
    </source>
</evidence>
<dbReference type="EMBL" id="CM011685">
    <property type="protein sequence ID" value="TMS12618.1"/>
    <property type="molecule type" value="Genomic_DNA"/>
</dbReference>
<organism evidence="1 2">
    <name type="scientific">Larimichthys crocea</name>
    <name type="common">Large yellow croaker</name>
    <name type="synonym">Pseudosciaena crocea</name>
    <dbReference type="NCBI Taxonomy" id="215358"/>
    <lineage>
        <taxon>Eukaryota</taxon>
        <taxon>Metazoa</taxon>
        <taxon>Chordata</taxon>
        <taxon>Craniata</taxon>
        <taxon>Vertebrata</taxon>
        <taxon>Euteleostomi</taxon>
        <taxon>Actinopterygii</taxon>
        <taxon>Neopterygii</taxon>
        <taxon>Teleostei</taxon>
        <taxon>Neoteleostei</taxon>
        <taxon>Acanthomorphata</taxon>
        <taxon>Eupercaria</taxon>
        <taxon>Sciaenidae</taxon>
        <taxon>Larimichthys</taxon>
    </lineage>
</organism>